<keyword evidence="7" id="KW-0966">Cell projection</keyword>
<comment type="subunit">
    <text evidence="6">The basal body constitutes a major portion of the flagellar organelle and consists of four rings (L,P,S, and M) mounted on a central rod.</text>
</comment>
<dbReference type="EMBL" id="JACHLI010000018">
    <property type="protein sequence ID" value="MBB4865369.1"/>
    <property type="molecule type" value="Genomic_DNA"/>
</dbReference>
<evidence type="ECO:0000256" key="5">
    <source>
        <dbReference type="ARBA" id="ARBA00023143"/>
    </source>
</evidence>
<name>A0A7W7P317_PSENT</name>
<evidence type="ECO:0000256" key="2">
    <source>
        <dbReference type="ARBA" id="ARBA00004117"/>
    </source>
</evidence>
<comment type="function">
    <text evidence="1 6">Assembles around the rod to form the L-ring and probably protects the motor/basal body from shearing forces during rotation.</text>
</comment>
<dbReference type="GO" id="GO:0005198">
    <property type="term" value="F:structural molecule activity"/>
    <property type="evidence" value="ECO:0007669"/>
    <property type="project" value="InterPro"/>
</dbReference>
<proteinExistence type="inferred from homology"/>
<dbReference type="PRINTS" id="PR01010">
    <property type="entry name" value="FLGPRINGFLGI"/>
</dbReference>
<dbReference type="AlphaFoldDB" id="A0A7W7P317"/>
<evidence type="ECO:0000256" key="4">
    <source>
        <dbReference type="ARBA" id="ARBA00022729"/>
    </source>
</evidence>
<comment type="similarity">
    <text evidence="3 6">Belongs to the FlgI family.</text>
</comment>
<dbReference type="PANTHER" id="PTHR30381:SF0">
    <property type="entry name" value="FLAGELLAR P-RING PROTEIN"/>
    <property type="match status" value="1"/>
</dbReference>
<keyword evidence="5 6" id="KW-0975">Bacterial flagellum</keyword>
<keyword evidence="4 6" id="KW-0732">Signal</keyword>
<evidence type="ECO:0000256" key="6">
    <source>
        <dbReference type="HAMAP-Rule" id="MF_00416"/>
    </source>
</evidence>
<evidence type="ECO:0000313" key="7">
    <source>
        <dbReference type="EMBL" id="MBB4865369.1"/>
    </source>
</evidence>
<feature type="chain" id="PRO_5031645765" description="Flagellar P-ring protein" evidence="6">
    <location>
        <begin position="40"/>
        <end position="385"/>
    </location>
</feature>
<organism evidence="7 8">
    <name type="scientific">Pseudomonas nitroreducens</name>
    <dbReference type="NCBI Taxonomy" id="46680"/>
    <lineage>
        <taxon>Bacteria</taxon>
        <taxon>Pseudomonadati</taxon>
        <taxon>Pseudomonadota</taxon>
        <taxon>Gammaproteobacteria</taxon>
        <taxon>Pseudomonadales</taxon>
        <taxon>Pseudomonadaceae</taxon>
        <taxon>Pseudomonas</taxon>
    </lineage>
</organism>
<comment type="caution">
    <text evidence="7">The sequence shown here is derived from an EMBL/GenBank/DDBJ whole genome shotgun (WGS) entry which is preliminary data.</text>
</comment>
<dbReference type="HAMAP" id="MF_00416">
    <property type="entry name" value="FlgI"/>
    <property type="match status" value="1"/>
</dbReference>
<keyword evidence="7" id="KW-0282">Flagellum</keyword>
<dbReference type="NCBIfam" id="NF003676">
    <property type="entry name" value="PRK05303.1"/>
    <property type="match status" value="1"/>
</dbReference>
<reference evidence="7 8" key="1">
    <citation type="submission" date="2020-08" db="EMBL/GenBank/DDBJ databases">
        <title>Functional genomics of gut bacteria from endangered species of beetles.</title>
        <authorList>
            <person name="Carlos-Shanley C."/>
        </authorList>
    </citation>
    <scope>NUCLEOTIDE SEQUENCE [LARGE SCALE GENOMIC DNA]</scope>
    <source>
        <strain evidence="7 8">S00179</strain>
    </source>
</reference>
<keyword evidence="7" id="KW-0969">Cilium</keyword>
<evidence type="ECO:0000313" key="8">
    <source>
        <dbReference type="Proteomes" id="UP000566995"/>
    </source>
</evidence>
<feature type="signal peptide" evidence="6">
    <location>
        <begin position="1"/>
        <end position="39"/>
    </location>
</feature>
<dbReference type="Pfam" id="PF02119">
    <property type="entry name" value="FlgI"/>
    <property type="match status" value="1"/>
</dbReference>
<dbReference type="PANTHER" id="PTHR30381">
    <property type="entry name" value="FLAGELLAR P-RING PERIPLASMIC PROTEIN FLGI"/>
    <property type="match status" value="1"/>
</dbReference>
<comment type="subcellular location">
    <subcellularLocation>
        <location evidence="2 6">Bacterial flagellum basal body</location>
    </subcellularLocation>
</comment>
<accession>A0A7W7P317</accession>
<evidence type="ECO:0000256" key="1">
    <source>
        <dbReference type="ARBA" id="ARBA00002591"/>
    </source>
</evidence>
<evidence type="ECO:0000256" key="3">
    <source>
        <dbReference type="ARBA" id="ARBA00008994"/>
    </source>
</evidence>
<dbReference type="GO" id="GO:0009428">
    <property type="term" value="C:bacterial-type flagellum basal body, distal rod, P ring"/>
    <property type="evidence" value="ECO:0007669"/>
    <property type="project" value="InterPro"/>
</dbReference>
<dbReference type="GO" id="GO:0071973">
    <property type="term" value="P:bacterial-type flagellum-dependent cell motility"/>
    <property type="evidence" value="ECO:0007669"/>
    <property type="project" value="InterPro"/>
</dbReference>
<sequence length="385" mass="39344" precursor="true">MAEHQPVLTGADMMKFALKSMLLAPIMALGLALAPAAQAEKVGELADIGGVRDNALTGYGLVVGLDGTGDQTTQTPFTGQGLLNMLSSLGITVPPGTNMQLKNIAAVMVTTRMPAFTRPGQKLDVVVSSIGNAKSLRGGTLLMTPLKGLDGQVYAMAQGNLMGVGAGASAGGSSVAINQQDGGRIQNGATVERAIEVELASKDSSLDLQLKNPDFGLAGQMVSAINDKFGRTVASAVDAGLIRLDAPSSPNARVAFIGRVNGIDVLPPEALPKVVINSRTGAVVLNGGVKLYKAAVAHGNLSIVIDTDTNVSQPGALSNGQTVATRKSNIKIDETGRGLHVIQGSADLASVVKALNALGTTPQDLMTILEALKAAGSLRAELEII</sequence>
<dbReference type="Proteomes" id="UP000566995">
    <property type="component" value="Unassembled WGS sequence"/>
</dbReference>
<protein>
    <recommendedName>
        <fullName evidence="6">Flagellar P-ring protein</fullName>
    </recommendedName>
    <alternativeName>
        <fullName evidence="6">Basal body P-ring protein</fullName>
    </alternativeName>
</protein>
<dbReference type="GO" id="GO:0030288">
    <property type="term" value="C:outer membrane-bounded periplasmic space"/>
    <property type="evidence" value="ECO:0007669"/>
    <property type="project" value="InterPro"/>
</dbReference>
<gene>
    <name evidence="6" type="primary">flgI</name>
    <name evidence="7" type="ORF">HNP46_004250</name>
</gene>
<dbReference type="InterPro" id="IPR001782">
    <property type="entry name" value="Flag_FlgI"/>
</dbReference>